<feature type="domain" description="Inositolphosphotransferase Aur1/Ipt1" evidence="2">
    <location>
        <begin position="99"/>
        <end position="288"/>
    </location>
</feature>
<feature type="transmembrane region" description="Helical" evidence="1">
    <location>
        <begin position="222"/>
        <end position="242"/>
    </location>
</feature>
<sequence>MIFLPVERFILIVLATLFSLDCVLVIFKGVEIDFAGYASLGSIGLAMVALGQFYRTVRPDFRVSTTVTATGLFILFTLCGSIFNYMLLPVQFATIDGALGRIDSAMGFSWLQTMIWLSGYPFLVSLLHIVYISSLPQMIVVILILGFSGRTHSLYRFLLTGMIGVSIAMIFWFFFPSFGTAALYPLPPAVREGMALAVGPEYGAQLNRLALQGASYLTPKDVLGLIAFPSFHTVMACMAVYFLRHSRGLFFAGLALNLVMLPAIVVQGGHHLTDVLGGFATFCLACWLASMVVREANQKQTVLAASA</sequence>
<feature type="transmembrane region" description="Helical" evidence="1">
    <location>
        <begin position="154"/>
        <end position="175"/>
    </location>
</feature>
<proteinExistence type="predicted"/>
<keyword evidence="1" id="KW-0812">Transmembrane</keyword>
<organism evidence="3 4">
    <name type="scientific">Rhizobium herbae</name>
    <dbReference type="NCBI Taxonomy" id="508661"/>
    <lineage>
        <taxon>Bacteria</taxon>
        <taxon>Pseudomonadati</taxon>
        <taxon>Pseudomonadota</taxon>
        <taxon>Alphaproteobacteria</taxon>
        <taxon>Hyphomicrobiales</taxon>
        <taxon>Rhizobiaceae</taxon>
        <taxon>Rhizobium/Agrobacterium group</taxon>
        <taxon>Rhizobium</taxon>
    </lineage>
</organism>
<feature type="transmembrane region" description="Helical" evidence="1">
    <location>
        <begin position="9"/>
        <end position="28"/>
    </location>
</feature>
<keyword evidence="4" id="KW-1185">Reference proteome</keyword>
<dbReference type="Proteomes" id="UP000823786">
    <property type="component" value="Unassembled WGS sequence"/>
</dbReference>
<feature type="transmembrane region" description="Helical" evidence="1">
    <location>
        <begin position="66"/>
        <end position="87"/>
    </location>
</feature>
<evidence type="ECO:0000313" key="4">
    <source>
        <dbReference type="Proteomes" id="UP000823786"/>
    </source>
</evidence>
<gene>
    <name evidence="3" type="ORF">J2Z75_000160</name>
</gene>
<evidence type="ECO:0000256" key="1">
    <source>
        <dbReference type="SAM" id="Phobius"/>
    </source>
</evidence>
<keyword evidence="1" id="KW-1133">Transmembrane helix</keyword>
<dbReference type="Pfam" id="PF14378">
    <property type="entry name" value="PAP2_3"/>
    <property type="match status" value="1"/>
</dbReference>
<feature type="transmembrane region" description="Helical" evidence="1">
    <location>
        <begin position="120"/>
        <end position="147"/>
    </location>
</feature>
<dbReference type="EMBL" id="JAGGJV010000001">
    <property type="protein sequence ID" value="MBP1856680.1"/>
    <property type="molecule type" value="Genomic_DNA"/>
</dbReference>
<protein>
    <recommendedName>
        <fullName evidence="2">Inositolphosphotransferase Aur1/Ipt1 domain-containing protein</fullName>
    </recommendedName>
</protein>
<keyword evidence="1" id="KW-0472">Membrane</keyword>
<dbReference type="Gene3D" id="1.20.144.10">
    <property type="entry name" value="Phosphatidic acid phosphatase type 2/haloperoxidase"/>
    <property type="match status" value="1"/>
</dbReference>
<evidence type="ECO:0000313" key="3">
    <source>
        <dbReference type="EMBL" id="MBP1856680.1"/>
    </source>
</evidence>
<accession>A0ABS4EFG1</accession>
<comment type="caution">
    <text evidence="3">The sequence shown here is derived from an EMBL/GenBank/DDBJ whole genome shotgun (WGS) entry which is preliminary data.</text>
</comment>
<feature type="transmembrane region" description="Helical" evidence="1">
    <location>
        <begin position="34"/>
        <end position="54"/>
    </location>
</feature>
<evidence type="ECO:0000259" key="2">
    <source>
        <dbReference type="Pfam" id="PF14378"/>
    </source>
</evidence>
<reference evidence="3 4" key="1">
    <citation type="submission" date="2021-03" db="EMBL/GenBank/DDBJ databases">
        <title>Genomic Encyclopedia of Type Strains, Phase IV (KMG-IV): sequencing the most valuable type-strain genomes for metagenomic binning, comparative biology and taxonomic classification.</title>
        <authorList>
            <person name="Goeker M."/>
        </authorList>
    </citation>
    <scope>NUCLEOTIDE SEQUENCE [LARGE SCALE GENOMIC DNA]</scope>
    <source>
        <strain evidence="3 4">DSM 26427</strain>
    </source>
</reference>
<dbReference type="RefSeq" id="WP_209846305.1">
    <property type="nucleotide sequence ID" value="NZ_JAGGJV010000001.1"/>
</dbReference>
<name>A0ABS4EFG1_9HYPH</name>
<dbReference type="InterPro" id="IPR026841">
    <property type="entry name" value="Aur1/Ipt1"/>
</dbReference>
<feature type="transmembrane region" description="Helical" evidence="1">
    <location>
        <begin position="249"/>
        <end position="269"/>
    </location>
</feature>
<feature type="transmembrane region" description="Helical" evidence="1">
    <location>
        <begin position="275"/>
        <end position="293"/>
    </location>
</feature>